<keyword evidence="2" id="KW-1185">Reference proteome</keyword>
<dbReference type="Proteomes" id="UP000762676">
    <property type="component" value="Unassembled WGS sequence"/>
</dbReference>
<comment type="caution">
    <text evidence="1">The sequence shown here is derived from an EMBL/GenBank/DDBJ whole genome shotgun (WGS) entry which is preliminary data.</text>
</comment>
<sequence>MAWSKCIVCQAETTLKYNKLSCPAKSTRNLDTGAGYETFIKNIRLFEEAGCGDLPEWIKSEVKDAETLAINKGKWLSTCNSRLSRTKADRLVNRNRKCESDTFDKYSTDLYSRTNFDGQCIQTAPKTKRNSLPRYM</sequence>
<reference evidence="1 2" key="1">
    <citation type="journal article" date="2021" name="Elife">
        <title>Chloroplast acquisition without the gene transfer in kleptoplastic sea slugs, Plakobranchus ocellatus.</title>
        <authorList>
            <person name="Maeda T."/>
            <person name="Takahashi S."/>
            <person name="Yoshida T."/>
            <person name="Shimamura S."/>
            <person name="Takaki Y."/>
            <person name="Nagai Y."/>
            <person name="Toyoda A."/>
            <person name="Suzuki Y."/>
            <person name="Arimoto A."/>
            <person name="Ishii H."/>
            <person name="Satoh N."/>
            <person name="Nishiyama T."/>
            <person name="Hasebe M."/>
            <person name="Maruyama T."/>
            <person name="Minagawa J."/>
            <person name="Obokata J."/>
            <person name="Shigenobu S."/>
        </authorList>
    </citation>
    <scope>NUCLEOTIDE SEQUENCE [LARGE SCALE GENOMIC DNA]</scope>
</reference>
<gene>
    <name evidence="1" type="ORF">ElyMa_001755800</name>
</gene>
<dbReference type="AlphaFoldDB" id="A0AAV4EB02"/>
<protein>
    <submittedName>
        <fullName evidence="1">Uncharacterized protein</fullName>
    </submittedName>
</protein>
<evidence type="ECO:0000313" key="1">
    <source>
        <dbReference type="EMBL" id="GFR57914.1"/>
    </source>
</evidence>
<accession>A0AAV4EB02</accession>
<name>A0AAV4EB02_9GAST</name>
<proteinExistence type="predicted"/>
<organism evidence="1 2">
    <name type="scientific">Elysia marginata</name>
    <dbReference type="NCBI Taxonomy" id="1093978"/>
    <lineage>
        <taxon>Eukaryota</taxon>
        <taxon>Metazoa</taxon>
        <taxon>Spiralia</taxon>
        <taxon>Lophotrochozoa</taxon>
        <taxon>Mollusca</taxon>
        <taxon>Gastropoda</taxon>
        <taxon>Heterobranchia</taxon>
        <taxon>Euthyneura</taxon>
        <taxon>Panpulmonata</taxon>
        <taxon>Sacoglossa</taxon>
        <taxon>Placobranchoidea</taxon>
        <taxon>Plakobranchidae</taxon>
        <taxon>Elysia</taxon>
    </lineage>
</organism>
<evidence type="ECO:0000313" key="2">
    <source>
        <dbReference type="Proteomes" id="UP000762676"/>
    </source>
</evidence>
<dbReference type="EMBL" id="BMAT01003575">
    <property type="protein sequence ID" value="GFR57914.1"/>
    <property type="molecule type" value="Genomic_DNA"/>
</dbReference>